<gene>
    <name evidence="3" type="ORF">ETD83_25250</name>
</gene>
<dbReference type="Gene3D" id="2.60.200.20">
    <property type="match status" value="1"/>
</dbReference>
<dbReference type="SUPFAM" id="SSF49879">
    <property type="entry name" value="SMAD/FHA domain"/>
    <property type="match status" value="1"/>
</dbReference>
<evidence type="ECO:0000313" key="4">
    <source>
        <dbReference type="Proteomes" id="UP000309174"/>
    </source>
</evidence>
<feature type="domain" description="FHA" evidence="2">
    <location>
        <begin position="49"/>
        <end position="100"/>
    </location>
</feature>
<proteinExistence type="predicted"/>
<dbReference type="EMBL" id="VCKW01000144">
    <property type="protein sequence ID" value="TMQ93558.1"/>
    <property type="molecule type" value="Genomic_DNA"/>
</dbReference>
<comment type="caution">
    <text evidence="3">The sequence shown here is derived from an EMBL/GenBank/DDBJ whole genome shotgun (WGS) entry which is preliminary data.</text>
</comment>
<dbReference type="Proteomes" id="UP000309174">
    <property type="component" value="Unassembled WGS sequence"/>
</dbReference>
<evidence type="ECO:0000313" key="3">
    <source>
        <dbReference type="EMBL" id="TMQ93558.1"/>
    </source>
</evidence>
<keyword evidence="1" id="KW-0597">Phosphoprotein</keyword>
<evidence type="ECO:0000259" key="2">
    <source>
        <dbReference type="PROSITE" id="PS50006"/>
    </source>
</evidence>
<sequence>MRKPPGKVDILPEEIGSLATGLPPAEPGTLFVKGSNGGMRVSPDARFNVVFGRCAPDVHVCVGGDDTRVSRQHGIITREHSRWVLYNLGKLAIRFPGSRLVLGGHRAELPVMYTPLFIVSPGQEHLLEVRIAAGQASSGPVDVHELATYDPDDPEAERANAERATPWRLSDQERLVLVCLAQRYLRQEPWPQPLTWAQVADEIGGLRPAENWNWRKAARVVTEVRNRLSPHVGGLREEEIPAPIGNALNHNLIVALLVHTRLRTEDLALIDG</sequence>
<dbReference type="CDD" id="cd00060">
    <property type="entry name" value="FHA"/>
    <property type="match status" value="1"/>
</dbReference>
<reference evidence="3 4" key="1">
    <citation type="submission" date="2019-05" db="EMBL/GenBank/DDBJ databases">
        <title>Draft genome sequence of Actinomadura sp. 14C53.</title>
        <authorList>
            <person name="Saricaoglu S."/>
            <person name="Isik K."/>
        </authorList>
    </citation>
    <scope>NUCLEOTIDE SEQUENCE [LARGE SCALE GENOMIC DNA]</scope>
    <source>
        <strain evidence="3 4">14C53</strain>
    </source>
</reference>
<dbReference type="AlphaFoldDB" id="A0A5C4J6U6"/>
<name>A0A5C4J6U6_9ACTN</name>
<organism evidence="3 4">
    <name type="scientific">Actinomadura soli</name>
    <dbReference type="NCBI Taxonomy" id="2508997"/>
    <lineage>
        <taxon>Bacteria</taxon>
        <taxon>Bacillati</taxon>
        <taxon>Actinomycetota</taxon>
        <taxon>Actinomycetes</taxon>
        <taxon>Streptosporangiales</taxon>
        <taxon>Thermomonosporaceae</taxon>
        <taxon>Actinomadura</taxon>
    </lineage>
</organism>
<keyword evidence="4" id="KW-1185">Reference proteome</keyword>
<dbReference type="InterPro" id="IPR000253">
    <property type="entry name" value="FHA_dom"/>
</dbReference>
<protein>
    <submittedName>
        <fullName evidence="3">FHA domain-containing protein</fullName>
    </submittedName>
</protein>
<accession>A0A5C4J6U6</accession>
<dbReference type="PROSITE" id="PS50006">
    <property type="entry name" value="FHA_DOMAIN"/>
    <property type="match status" value="1"/>
</dbReference>
<dbReference type="OrthoDB" id="4213445at2"/>
<evidence type="ECO:0000256" key="1">
    <source>
        <dbReference type="ARBA" id="ARBA00022553"/>
    </source>
</evidence>
<dbReference type="InterPro" id="IPR008984">
    <property type="entry name" value="SMAD_FHA_dom_sf"/>
</dbReference>